<evidence type="ECO:0000313" key="1">
    <source>
        <dbReference type="EMBL" id="AWH87538.1"/>
    </source>
</evidence>
<gene>
    <name evidence="1" type="ORF">HYN51_02535</name>
</gene>
<sequence>MDCLIDFIRVSMFRIFSRVCAVLVIGLLFGCNQVSQYALSEQSINNYLASHSDKASRSFNLSGLINADLSLNNLNAKIGRDIPNKVTLSGNAVFAISSILGNQDANLQLTINARPDFDPVKGAVYLKDLELADYDLKTTQGAVKNVKTFIPLLNSALQLYFNDQPVYVLNPSNSVLEATAQKLAKGIKVEEGKLVFDFTK</sequence>
<accession>A0A2Y9TUY2</accession>
<organism evidence="1 2">
    <name type="scientific">Limnobaculum parvum</name>
    <dbReference type="NCBI Taxonomy" id="2172103"/>
    <lineage>
        <taxon>Bacteria</taxon>
        <taxon>Pseudomonadati</taxon>
        <taxon>Pseudomonadota</taxon>
        <taxon>Gammaproteobacteria</taxon>
        <taxon>Enterobacterales</taxon>
        <taxon>Budviciaceae</taxon>
        <taxon>Limnobaculum</taxon>
    </lineage>
</organism>
<dbReference type="InterPro" id="IPR010835">
    <property type="entry name" value="DUF1439"/>
</dbReference>
<dbReference type="Pfam" id="PF07273">
    <property type="entry name" value="DUF1439"/>
    <property type="match status" value="1"/>
</dbReference>
<dbReference type="AlphaFoldDB" id="A0A2Y9TUY2"/>
<dbReference type="Gene3D" id="3.15.10.40">
    <property type="entry name" value="Uncharacterised protein PF07273, DUF1439"/>
    <property type="match status" value="1"/>
</dbReference>
<proteinExistence type="predicted"/>
<keyword evidence="2" id="KW-1185">Reference proteome</keyword>
<dbReference type="KEGG" id="lpv:HYN51_02535"/>
<dbReference type="Proteomes" id="UP000244908">
    <property type="component" value="Chromosome"/>
</dbReference>
<keyword evidence="1" id="KW-0449">Lipoprotein</keyword>
<dbReference type="NCBIfam" id="NF007894">
    <property type="entry name" value="PRK10598.1"/>
    <property type="match status" value="1"/>
</dbReference>
<protein>
    <submittedName>
        <fullName evidence="1">Lipoprotein</fullName>
    </submittedName>
</protein>
<dbReference type="EMBL" id="CP029185">
    <property type="protein sequence ID" value="AWH87538.1"/>
    <property type="molecule type" value="Genomic_DNA"/>
</dbReference>
<evidence type="ECO:0000313" key="2">
    <source>
        <dbReference type="Proteomes" id="UP000244908"/>
    </source>
</evidence>
<reference evidence="1 2" key="1">
    <citation type="journal article" date="2019" name="Int. J. Syst. Evol. Microbiol.">
        <title>Limnobaculum parvum gen. nov., sp. nov., isolated from a freshwater lake.</title>
        <authorList>
            <person name="Baek C."/>
            <person name="Shin S.K."/>
            <person name="Yi H."/>
        </authorList>
    </citation>
    <scope>NUCLEOTIDE SEQUENCE [LARGE SCALE GENOMIC DNA]</scope>
    <source>
        <strain evidence="1 2">HYN0051</strain>
    </source>
</reference>
<name>A0A2Y9TUY2_9GAMM</name>